<dbReference type="PANTHER" id="PTHR10906">
    <property type="entry name" value="SECY/SEC61-ALPHA FAMILY MEMBER"/>
    <property type="match status" value="1"/>
</dbReference>
<feature type="transmembrane region" description="Helical" evidence="10">
    <location>
        <begin position="18"/>
        <end position="36"/>
    </location>
</feature>
<dbReference type="InterPro" id="IPR023201">
    <property type="entry name" value="SecY_dom_sf"/>
</dbReference>
<sequence length="419" mass="46587">MFDTLARAFRVPDLRKKILFTLFIFAVYRLGAHIPVPGVDRVALSNLFKGQGALGFLDLFTGGALSRFSIFSMGIIPFINASIMMELLTAVFPSLAELKKEEDGRKKLTRYARNLSVLLAAIEAFGLTIFMHNYKVIPSLTPLYVISSVITLTAGSTFIMWLGEQISQYGIGNGVSLIILTSIVARFPTDLARTFALLSRGEIGILNVIAFFALLILIIIGVVWEESAERRIPVQYSRRIVGRRVYGGQSTYLPLKLNQAGVIPIIFAITILMVPQSFIPFVKIGWLKSILNIFSPSSIFYPIIYFLLVLGFTYFYSSIVFDPADLAENFKKYGGFIPGVRPGKPTEEYLSKTLNRLNFFGGVFLGLIALLPTFIERITGVTEFQLGGTSILIMVGVILETIKTLEAQMIMKSYEGFLK</sequence>
<name>A0A7C3MJW5_DICTH</name>
<dbReference type="PROSITE" id="PS00756">
    <property type="entry name" value="SECY_2"/>
    <property type="match status" value="1"/>
</dbReference>
<feature type="transmembrane region" description="Helical" evidence="10">
    <location>
        <begin position="169"/>
        <end position="188"/>
    </location>
</feature>
<feature type="transmembrane region" description="Helical" evidence="10">
    <location>
        <begin position="111"/>
        <end position="131"/>
    </location>
</feature>
<feature type="transmembrane region" description="Helical" evidence="10">
    <location>
        <begin position="260"/>
        <end position="279"/>
    </location>
</feature>
<comment type="similarity">
    <text evidence="2 10 13">Belongs to the SecY/SEC61-alpha family.</text>
</comment>
<evidence type="ECO:0000256" key="4">
    <source>
        <dbReference type="ARBA" id="ARBA00022692"/>
    </source>
</evidence>
<evidence type="ECO:0000256" key="6">
    <source>
        <dbReference type="ARBA" id="ARBA00022989"/>
    </source>
</evidence>
<dbReference type="NCBIfam" id="TIGR00967">
    <property type="entry name" value="3a0501s007"/>
    <property type="match status" value="1"/>
</dbReference>
<proteinExistence type="inferred from homology"/>
<evidence type="ECO:0000256" key="2">
    <source>
        <dbReference type="ARBA" id="ARBA00005751"/>
    </source>
</evidence>
<dbReference type="PROSITE" id="PS00755">
    <property type="entry name" value="SECY_1"/>
    <property type="match status" value="1"/>
</dbReference>
<dbReference type="EMBL" id="DTIN01000009">
    <property type="protein sequence ID" value="HFX12751.1"/>
    <property type="molecule type" value="Genomic_DNA"/>
</dbReference>
<dbReference type="Pfam" id="PF00344">
    <property type="entry name" value="SecY"/>
    <property type="match status" value="1"/>
</dbReference>
<evidence type="ECO:0000256" key="12">
    <source>
        <dbReference type="RuleBase" id="RU003484"/>
    </source>
</evidence>
<gene>
    <name evidence="10 14" type="primary">secY</name>
    <name evidence="14" type="ORF">ENW00_01105</name>
</gene>
<comment type="subunit">
    <text evidence="10">Component of the Sec protein translocase complex. Heterotrimer consisting of SecY, SecE and SecG subunits. The heterotrimers can form oligomers, although 1 heterotrimer is thought to be able to translocate proteins. Interacts with the ribosome. Interacts with SecDF, and other proteins may be involved. Interacts with SecA.</text>
</comment>
<evidence type="ECO:0000256" key="10">
    <source>
        <dbReference type="HAMAP-Rule" id="MF_01465"/>
    </source>
</evidence>
<dbReference type="GO" id="GO:0006605">
    <property type="term" value="P:protein targeting"/>
    <property type="evidence" value="ECO:0007669"/>
    <property type="project" value="UniProtKB-UniRule"/>
</dbReference>
<keyword evidence="5 10" id="KW-0653">Protein transport</keyword>
<evidence type="ECO:0000256" key="8">
    <source>
        <dbReference type="ARBA" id="ARBA00023136"/>
    </source>
</evidence>
<comment type="function">
    <text evidence="10 11">The central subunit of the protein translocation channel SecYEG. Consists of two halves formed by TMs 1-5 and 6-10. These two domains form a lateral gate at the front which open onto the bilayer between TMs 2 and 7, and are clamped together by SecE at the back. The channel is closed by both a pore ring composed of hydrophobic SecY resides and a short helix (helix 2A) on the extracellular side of the membrane which forms a plug. The plug probably moves laterally to allow the channel to open. The ring and the pore may move independently.</text>
</comment>
<keyword evidence="4 10" id="KW-0812">Transmembrane</keyword>
<dbReference type="PIRSF" id="PIRSF004557">
    <property type="entry name" value="SecY"/>
    <property type="match status" value="1"/>
</dbReference>
<keyword evidence="3 10" id="KW-0813">Transport</keyword>
<evidence type="ECO:0000256" key="1">
    <source>
        <dbReference type="ARBA" id="ARBA00004141"/>
    </source>
</evidence>
<dbReference type="HAMAP" id="MF_01465">
    <property type="entry name" value="SecY"/>
    <property type="match status" value="1"/>
</dbReference>
<feature type="transmembrane region" description="Helical" evidence="10">
    <location>
        <begin position="357"/>
        <end position="375"/>
    </location>
</feature>
<feature type="transmembrane region" description="Helical" evidence="10">
    <location>
        <begin position="68"/>
        <end position="91"/>
    </location>
</feature>
<evidence type="ECO:0000256" key="5">
    <source>
        <dbReference type="ARBA" id="ARBA00022927"/>
    </source>
</evidence>
<dbReference type="InterPro" id="IPR030659">
    <property type="entry name" value="SecY_CS"/>
</dbReference>
<feature type="transmembrane region" description="Helical" evidence="10">
    <location>
        <begin position="143"/>
        <end position="162"/>
    </location>
</feature>
<keyword evidence="6 10" id="KW-1133">Transmembrane helix</keyword>
<evidence type="ECO:0000313" key="14">
    <source>
        <dbReference type="EMBL" id="HFX12751.1"/>
    </source>
</evidence>
<dbReference type="GO" id="GO:0065002">
    <property type="term" value="P:intracellular protein transmembrane transport"/>
    <property type="evidence" value="ECO:0007669"/>
    <property type="project" value="UniProtKB-UniRule"/>
</dbReference>
<organism evidence="14">
    <name type="scientific">Dictyoglomus thermophilum</name>
    <dbReference type="NCBI Taxonomy" id="14"/>
    <lineage>
        <taxon>Bacteria</taxon>
        <taxon>Pseudomonadati</taxon>
        <taxon>Dictyoglomota</taxon>
        <taxon>Dictyoglomia</taxon>
        <taxon>Dictyoglomales</taxon>
        <taxon>Dictyoglomaceae</taxon>
        <taxon>Dictyoglomus</taxon>
    </lineage>
</organism>
<comment type="caution">
    <text evidence="14">The sequence shown here is derived from an EMBL/GenBank/DDBJ whole genome shotgun (WGS) entry which is preliminary data.</text>
</comment>
<dbReference type="GO" id="GO:0043952">
    <property type="term" value="P:protein transport by the Sec complex"/>
    <property type="evidence" value="ECO:0007669"/>
    <property type="project" value="UniProtKB-UniRule"/>
</dbReference>
<feature type="transmembrane region" description="Helical" evidence="10">
    <location>
        <begin position="203"/>
        <end position="224"/>
    </location>
</feature>
<dbReference type="AlphaFoldDB" id="A0A7C3MJW5"/>
<evidence type="ECO:0000256" key="3">
    <source>
        <dbReference type="ARBA" id="ARBA00022448"/>
    </source>
</evidence>
<keyword evidence="7 10" id="KW-0811">Translocation</keyword>
<feature type="transmembrane region" description="Helical" evidence="10">
    <location>
        <begin position="299"/>
        <end position="321"/>
    </location>
</feature>
<dbReference type="Gene3D" id="1.10.3370.10">
    <property type="entry name" value="SecY subunit domain"/>
    <property type="match status" value="1"/>
</dbReference>
<protein>
    <recommendedName>
        <fullName evidence="9 10">Protein translocase subunit SecY</fullName>
    </recommendedName>
</protein>
<keyword evidence="8 10" id="KW-0472">Membrane</keyword>
<comment type="subcellular location">
    <subcellularLocation>
        <location evidence="10">Cell membrane</location>
        <topology evidence="10">Multi-pass membrane protein</topology>
    </subcellularLocation>
    <subcellularLocation>
        <location evidence="1 12">Membrane</location>
        <topology evidence="1 12">Multi-pass membrane protein</topology>
    </subcellularLocation>
</comment>
<dbReference type="FunFam" id="1.10.3370.10:FF:000001">
    <property type="entry name" value="Preprotein translocase subunit SecY"/>
    <property type="match status" value="1"/>
</dbReference>
<dbReference type="PRINTS" id="PR00303">
    <property type="entry name" value="SECYTRNLCASE"/>
</dbReference>
<keyword evidence="10" id="KW-1003">Cell membrane</keyword>
<accession>A0A7C3MJW5</accession>
<evidence type="ECO:0000256" key="13">
    <source>
        <dbReference type="RuleBase" id="RU004349"/>
    </source>
</evidence>
<dbReference type="SUPFAM" id="SSF103491">
    <property type="entry name" value="Preprotein translocase SecY subunit"/>
    <property type="match status" value="1"/>
</dbReference>
<evidence type="ECO:0000256" key="7">
    <source>
        <dbReference type="ARBA" id="ARBA00023010"/>
    </source>
</evidence>
<evidence type="ECO:0000256" key="9">
    <source>
        <dbReference type="ARBA" id="ARBA00039733"/>
    </source>
</evidence>
<dbReference type="InterPro" id="IPR002208">
    <property type="entry name" value="SecY/SEC61-alpha"/>
</dbReference>
<evidence type="ECO:0000256" key="11">
    <source>
        <dbReference type="RuleBase" id="RU000537"/>
    </source>
</evidence>
<reference evidence="14" key="1">
    <citation type="journal article" date="2020" name="mSystems">
        <title>Genome- and Community-Level Interaction Insights into Carbon Utilization and Element Cycling Functions of Hydrothermarchaeota in Hydrothermal Sediment.</title>
        <authorList>
            <person name="Zhou Z."/>
            <person name="Liu Y."/>
            <person name="Xu W."/>
            <person name="Pan J."/>
            <person name="Luo Z.H."/>
            <person name="Li M."/>
        </authorList>
    </citation>
    <scope>NUCLEOTIDE SEQUENCE [LARGE SCALE GENOMIC DNA]</scope>
    <source>
        <strain evidence="14">SpSt-81</strain>
    </source>
</reference>
<feature type="transmembrane region" description="Helical" evidence="10">
    <location>
        <begin position="381"/>
        <end position="402"/>
    </location>
</feature>
<dbReference type="InterPro" id="IPR026593">
    <property type="entry name" value="SecY"/>
</dbReference>
<dbReference type="GO" id="GO:0005886">
    <property type="term" value="C:plasma membrane"/>
    <property type="evidence" value="ECO:0007669"/>
    <property type="project" value="UniProtKB-SubCell"/>
</dbReference>